<evidence type="ECO:0000256" key="1">
    <source>
        <dbReference type="SAM" id="MobiDB-lite"/>
    </source>
</evidence>
<dbReference type="Gramene" id="Os01t0270501-00">
    <property type="protein sequence ID" value="Os01t0270501-00"/>
    <property type="gene ID" value="Os01g0270501"/>
</dbReference>
<reference evidence="3" key="1">
    <citation type="journal article" date="2005" name="Nature">
        <title>The map-based sequence of the rice genome.</title>
        <authorList>
            <consortium name="International rice genome sequencing project (IRGSP)"/>
            <person name="Matsumoto T."/>
            <person name="Wu J."/>
            <person name="Kanamori H."/>
            <person name="Katayose Y."/>
            <person name="Fujisawa M."/>
            <person name="Namiki N."/>
            <person name="Mizuno H."/>
            <person name="Yamamoto K."/>
            <person name="Antonio B.A."/>
            <person name="Baba T."/>
            <person name="Sakata K."/>
            <person name="Nagamura Y."/>
            <person name="Aoki H."/>
            <person name="Arikawa K."/>
            <person name="Arita K."/>
            <person name="Bito T."/>
            <person name="Chiden Y."/>
            <person name="Fujitsuka N."/>
            <person name="Fukunaka R."/>
            <person name="Hamada M."/>
            <person name="Harada C."/>
            <person name="Hayashi A."/>
            <person name="Hijishita S."/>
            <person name="Honda M."/>
            <person name="Hosokawa S."/>
            <person name="Ichikawa Y."/>
            <person name="Idonuma A."/>
            <person name="Iijima M."/>
            <person name="Ikeda M."/>
            <person name="Ikeno M."/>
            <person name="Ito K."/>
            <person name="Ito S."/>
            <person name="Ito T."/>
            <person name="Ito Y."/>
            <person name="Ito Y."/>
            <person name="Iwabuchi A."/>
            <person name="Kamiya K."/>
            <person name="Karasawa W."/>
            <person name="Kurita K."/>
            <person name="Katagiri S."/>
            <person name="Kikuta A."/>
            <person name="Kobayashi H."/>
            <person name="Kobayashi N."/>
            <person name="Machita K."/>
            <person name="Maehara T."/>
            <person name="Masukawa M."/>
            <person name="Mizubayashi T."/>
            <person name="Mukai Y."/>
            <person name="Nagasaki H."/>
            <person name="Nagata Y."/>
            <person name="Naito S."/>
            <person name="Nakashima M."/>
            <person name="Nakama Y."/>
            <person name="Nakamichi Y."/>
            <person name="Nakamura M."/>
            <person name="Meguro A."/>
            <person name="Negishi M."/>
            <person name="Ohta I."/>
            <person name="Ohta T."/>
            <person name="Okamoto M."/>
            <person name="Ono N."/>
            <person name="Saji S."/>
            <person name="Sakaguchi M."/>
            <person name="Sakai K."/>
            <person name="Shibata M."/>
            <person name="Shimokawa T."/>
            <person name="Song J."/>
            <person name="Takazaki Y."/>
            <person name="Terasawa K."/>
            <person name="Tsugane M."/>
            <person name="Tsuji K."/>
            <person name="Ueda S."/>
            <person name="Waki K."/>
            <person name="Yamagata H."/>
            <person name="Yamamoto M."/>
            <person name="Yamamoto S."/>
            <person name="Yamane H."/>
            <person name="Yoshiki S."/>
            <person name="Yoshihara R."/>
            <person name="Yukawa K."/>
            <person name="Zhong H."/>
            <person name="Yano M."/>
            <person name="Yuan Q."/>
            <person name="Ouyang S."/>
            <person name="Liu J."/>
            <person name="Jones K.M."/>
            <person name="Gansberger K."/>
            <person name="Moffat K."/>
            <person name="Hill J."/>
            <person name="Bera J."/>
            <person name="Fadrosh D."/>
            <person name="Jin S."/>
            <person name="Johri S."/>
            <person name="Kim M."/>
            <person name="Overton L."/>
            <person name="Reardon M."/>
            <person name="Tsitrin T."/>
            <person name="Vuong H."/>
            <person name="Weaver B."/>
            <person name="Ciecko A."/>
            <person name="Tallon L."/>
            <person name="Jackson J."/>
            <person name="Pai G."/>
            <person name="Aken S.V."/>
            <person name="Utterback T."/>
            <person name="Reidmuller S."/>
            <person name="Feldblyum T."/>
            <person name="Hsiao J."/>
            <person name="Zismann V."/>
            <person name="Iobst S."/>
            <person name="de Vazeille A.R."/>
            <person name="Buell C.R."/>
            <person name="Ying K."/>
            <person name="Li Y."/>
            <person name="Lu T."/>
            <person name="Huang Y."/>
            <person name="Zhao Q."/>
            <person name="Feng Q."/>
            <person name="Zhang L."/>
            <person name="Zhu J."/>
            <person name="Weng Q."/>
            <person name="Mu J."/>
            <person name="Lu Y."/>
            <person name="Fan D."/>
            <person name="Liu Y."/>
            <person name="Guan J."/>
            <person name="Zhang Y."/>
            <person name="Yu S."/>
            <person name="Liu X."/>
            <person name="Zhang Y."/>
            <person name="Hong G."/>
            <person name="Han B."/>
            <person name="Choisne N."/>
            <person name="Demange N."/>
            <person name="Orjeda G."/>
            <person name="Samain S."/>
            <person name="Cattolico L."/>
            <person name="Pelletier E."/>
            <person name="Couloux A."/>
            <person name="Segurens B."/>
            <person name="Wincker P."/>
            <person name="D'Hont A."/>
            <person name="Scarpelli C."/>
            <person name="Weissenbach J."/>
            <person name="Salanoubat M."/>
            <person name="Quetier F."/>
            <person name="Yu Y."/>
            <person name="Kim H.R."/>
            <person name="Rambo T."/>
            <person name="Currie J."/>
            <person name="Collura K."/>
            <person name="Luo M."/>
            <person name="Yang T."/>
            <person name="Ammiraju J.S.S."/>
            <person name="Engler F."/>
            <person name="Soderlund C."/>
            <person name="Wing R.A."/>
            <person name="Palmer L.E."/>
            <person name="de la Bastide M."/>
            <person name="Spiegel L."/>
            <person name="Nascimento L."/>
            <person name="Zutavern T."/>
            <person name="O'Shaughnessy A."/>
            <person name="Dike S."/>
            <person name="Dedhia N."/>
            <person name="Preston R."/>
            <person name="Balija V."/>
            <person name="McCombie W.R."/>
            <person name="Chow T."/>
            <person name="Chen H."/>
            <person name="Chung M."/>
            <person name="Chen C."/>
            <person name="Shaw J."/>
            <person name="Wu H."/>
            <person name="Hsiao K."/>
            <person name="Chao Y."/>
            <person name="Chu M."/>
            <person name="Cheng C."/>
            <person name="Hour A."/>
            <person name="Lee P."/>
            <person name="Lin S."/>
            <person name="Lin Y."/>
            <person name="Liou J."/>
            <person name="Liu S."/>
            <person name="Hsing Y."/>
            <person name="Raghuvanshi S."/>
            <person name="Mohanty A."/>
            <person name="Bharti A.K."/>
            <person name="Gaur A."/>
            <person name="Gupta V."/>
            <person name="Kumar D."/>
            <person name="Ravi V."/>
            <person name="Vij S."/>
            <person name="Kapur A."/>
            <person name="Khurana P."/>
            <person name="Khurana P."/>
            <person name="Khurana J.P."/>
            <person name="Tyagi A.K."/>
            <person name="Gaikwad K."/>
            <person name="Singh A."/>
            <person name="Dalal V."/>
            <person name="Srivastava S."/>
            <person name="Dixit A."/>
            <person name="Pal A.K."/>
            <person name="Ghazi I.A."/>
            <person name="Yadav M."/>
            <person name="Pandit A."/>
            <person name="Bhargava A."/>
            <person name="Sureshbabu K."/>
            <person name="Batra K."/>
            <person name="Sharma T.R."/>
            <person name="Mohapatra T."/>
            <person name="Singh N.K."/>
            <person name="Messing J."/>
            <person name="Nelson A.B."/>
            <person name="Fuks G."/>
            <person name="Kavchok S."/>
            <person name="Keizer G."/>
            <person name="Linton E."/>
            <person name="Llaca V."/>
            <person name="Song R."/>
            <person name="Tanyolac B."/>
            <person name="Young S."/>
            <person name="Ho-Il K."/>
            <person name="Hahn J.H."/>
            <person name="Sangsakoo G."/>
            <person name="Vanavichit A."/>
            <person name="de Mattos Luiz.A.T."/>
            <person name="Zimmer P.D."/>
            <person name="Malone G."/>
            <person name="Dellagostin O."/>
            <person name="de Oliveira A.C."/>
            <person name="Bevan M."/>
            <person name="Bancroft I."/>
            <person name="Minx P."/>
            <person name="Cordum H."/>
            <person name="Wilson R."/>
            <person name="Cheng Z."/>
            <person name="Jin W."/>
            <person name="Jiang J."/>
            <person name="Leong S.A."/>
            <person name="Iwama H."/>
            <person name="Gojobori T."/>
            <person name="Itoh T."/>
            <person name="Niimura Y."/>
            <person name="Fujii Y."/>
            <person name="Habara T."/>
            <person name="Sakai H."/>
            <person name="Sato Y."/>
            <person name="Wilson G."/>
            <person name="Kumar K."/>
            <person name="McCouch S."/>
            <person name="Juretic N."/>
            <person name="Hoen D."/>
            <person name="Wright S."/>
            <person name="Bruskiewich R."/>
            <person name="Bureau T."/>
            <person name="Miyao A."/>
            <person name="Hirochika H."/>
            <person name="Nishikawa T."/>
            <person name="Kadowaki K."/>
            <person name="Sugiura M."/>
            <person name="Burr B."/>
            <person name="Sasaki T."/>
        </authorList>
    </citation>
    <scope>NUCLEOTIDE SEQUENCE [LARGE SCALE GENOMIC DNA]</scope>
    <source>
        <strain evidence="3">cv. Nipponbare</strain>
    </source>
</reference>
<dbReference type="InParanoid" id="A0A0P0V1B2"/>
<name>A0A0P0V1B2_ORYSJ</name>
<feature type="compositionally biased region" description="Basic and acidic residues" evidence="1">
    <location>
        <begin position="147"/>
        <end position="156"/>
    </location>
</feature>
<proteinExistence type="predicted"/>
<reference evidence="2 3" key="3">
    <citation type="journal article" date="2013" name="Rice">
        <title>Improvement of the Oryza sativa Nipponbare reference genome using next generation sequence and optical map data.</title>
        <authorList>
            <person name="Kawahara Y."/>
            <person name="de la Bastide M."/>
            <person name="Hamilton J.P."/>
            <person name="Kanamori H."/>
            <person name="McCombie W.R."/>
            <person name="Ouyang S."/>
            <person name="Schwartz D.C."/>
            <person name="Tanaka T."/>
            <person name="Wu J."/>
            <person name="Zhou S."/>
            <person name="Childs K.L."/>
            <person name="Davidson R.M."/>
            <person name="Lin H."/>
            <person name="Quesada-Ocampo L."/>
            <person name="Vaillancourt B."/>
            <person name="Sakai H."/>
            <person name="Lee S.S."/>
            <person name="Kim J."/>
            <person name="Numa H."/>
            <person name="Itoh T."/>
            <person name="Buell C.R."/>
            <person name="Matsumoto T."/>
        </authorList>
    </citation>
    <scope>NUCLEOTIDE SEQUENCE [LARGE SCALE GENOMIC DNA]</scope>
    <source>
        <strain evidence="3">cv. Nipponbare</strain>
    </source>
</reference>
<dbReference type="EMBL" id="AP014957">
    <property type="protein sequence ID" value="BAS71503.1"/>
    <property type="molecule type" value="Genomic_DNA"/>
</dbReference>
<feature type="non-terminal residue" evidence="2">
    <location>
        <position position="1"/>
    </location>
</feature>
<dbReference type="PaxDb" id="39947-A0A0P0V1B2"/>
<keyword evidence="3" id="KW-1185">Reference proteome</keyword>
<feature type="region of interest" description="Disordered" evidence="1">
    <location>
        <begin position="147"/>
        <end position="177"/>
    </location>
</feature>
<evidence type="ECO:0000313" key="3">
    <source>
        <dbReference type="Proteomes" id="UP000059680"/>
    </source>
</evidence>
<protein>
    <submittedName>
        <fullName evidence="2">Os01g0270501 protein</fullName>
    </submittedName>
</protein>
<evidence type="ECO:0000313" key="2">
    <source>
        <dbReference type="EMBL" id="BAS71503.1"/>
    </source>
</evidence>
<dbReference type="FunCoup" id="A0A0P0V1B2">
    <property type="interactions" value="4"/>
</dbReference>
<sequence length="224" mass="24352">AALLPDIPFAAGEHVDASHLLHGHGERGVELDRVGEVCHHLRRGGVLGERGVGRQRALLLLQVGVVTAVELERRGDVEVDGGRRRRRVGARRHERLGVGGVEQRVEGGGVPLVQPRRDAGAAGLADGVRAGERDEVGQVEPAVGEALEERAEPGERRRQRAGVGRQRHGPVAPPGLHLPQRRLELVRHGVARGERHDVRARHHPGARLLQLRLDGVDHLVSPHR</sequence>
<gene>
    <name evidence="2" type="ordered locus">Os01g0270501</name>
    <name evidence="2" type="ORF">OSNPB_010270501</name>
</gene>
<reference evidence="2 3" key="2">
    <citation type="journal article" date="2013" name="Plant Cell Physiol.">
        <title>Rice Annotation Project Database (RAP-DB): an integrative and interactive database for rice genomics.</title>
        <authorList>
            <person name="Sakai H."/>
            <person name="Lee S.S."/>
            <person name="Tanaka T."/>
            <person name="Numa H."/>
            <person name="Kim J."/>
            <person name="Kawahara Y."/>
            <person name="Wakimoto H."/>
            <person name="Yang C.C."/>
            <person name="Iwamoto M."/>
            <person name="Abe T."/>
            <person name="Yamada Y."/>
            <person name="Muto A."/>
            <person name="Inokuchi H."/>
            <person name="Ikemura T."/>
            <person name="Matsumoto T."/>
            <person name="Sasaki T."/>
            <person name="Itoh T."/>
        </authorList>
    </citation>
    <scope>NUCLEOTIDE SEQUENCE [LARGE SCALE GENOMIC DNA]</scope>
    <source>
        <strain evidence="3">cv. Nipponbare</strain>
    </source>
</reference>
<dbReference type="AlphaFoldDB" id="A0A0P0V1B2"/>
<accession>A0A0P0V1B2</accession>
<dbReference type="Proteomes" id="UP000059680">
    <property type="component" value="Chromosome 1"/>
</dbReference>
<feature type="compositionally biased region" description="Basic residues" evidence="1">
    <location>
        <begin position="157"/>
        <end position="168"/>
    </location>
</feature>
<organism evidence="2 3">
    <name type="scientific">Oryza sativa subsp. japonica</name>
    <name type="common">Rice</name>
    <dbReference type="NCBI Taxonomy" id="39947"/>
    <lineage>
        <taxon>Eukaryota</taxon>
        <taxon>Viridiplantae</taxon>
        <taxon>Streptophyta</taxon>
        <taxon>Embryophyta</taxon>
        <taxon>Tracheophyta</taxon>
        <taxon>Spermatophyta</taxon>
        <taxon>Magnoliopsida</taxon>
        <taxon>Liliopsida</taxon>
        <taxon>Poales</taxon>
        <taxon>Poaceae</taxon>
        <taxon>BOP clade</taxon>
        <taxon>Oryzoideae</taxon>
        <taxon>Oryzeae</taxon>
        <taxon>Oryzinae</taxon>
        <taxon>Oryza</taxon>
        <taxon>Oryza sativa</taxon>
    </lineage>
</organism>